<dbReference type="InterPro" id="IPR011990">
    <property type="entry name" value="TPR-like_helical_dom_sf"/>
</dbReference>
<evidence type="ECO:0000313" key="1">
    <source>
        <dbReference type="EMBL" id="ABP54869.1"/>
    </source>
</evidence>
<protein>
    <recommendedName>
        <fullName evidence="3">Tat pathway signal protein</fullName>
    </recommendedName>
</protein>
<name>A4X7L9_SALTO</name>
<evidence type="ECO:0008006" key="3">
    <source>
        <dbReference type="Google" id="ProtNLM"/>
    </source>
</evidence>
<accession>A4X7L9</accession>
<evidence type="ECO:0000313" key="2">
    <source>
        <dbReference type="Proteomes" id="UP000000235"/>
    </source>
</evidence>
<sequence length="510" mass="55223">MSALDDPSGAIGGTYSEPRIMLCGYALEHREPVNVVKDHQWCGRRPVARNSVGNAKLVAAIAEAGLSHAQIARVVAQVAIESGVTECAGIGRSHVSHWVRGTMPSGRAPLILVEALSRKLQRVVTLEEIGLPPQPSLSQDWLDWHADTLVGLTDLGRVDVDAERRRVLATAAYSLAALTLPSGSWWSEMVNRGRARGDVEGHAVGRSDVEAVRDMVSLFSHVDQRRGGGHARTAVVQYLTADVSVFLRGRYADEQVRRDMFTAASELAYLSGWMGFDNGEHALAQRYFNSAVKLAAEAGDPAMAAHVLRAMAHQAVDLGHRREALELSTASVDRTRYLAASPRERSLLGVVHARALAVNREAKAAAEALLRAESDLAAASQDGDEPGRVFFFSQASLSHETACALRDTGDLRAALSQFRLSVRTRKASSFTRTHAVTLGYLGMVQARQGDLEEACATWSRSLDAMEGVRSGRARQVAAEMRAVLSPFRQTRNGAAAEVDARAERYLAIFS</sequence>
<reference evidence="2" key="1">
    <citation type="journal article" date="2007" name="Proc. Natl. Acad. Sci. U.S.A.">
        <title>Genome sequencing reveals complex secondary metabolome in the marine actinomycete Salinispora tropica.</title>
        <authorList>
            <person name="Udwary D.W."/>
            <person name="Zeigler L."/>
            <person name="Asolkar R.N."/>
            <person name="Singan V."/>
            <person name="Lapidus A."/>
            <person name="Fenical W."/>
            <person name="Jensen P.R."/>
            <person name="Moore B.S."/>
        </authorList>
    </citation>
    <scope>NUCLEOTIDE SEQUENCE [LARGE SCALE GENOMIC DNA]</scope>
    <source>
        <strain evidence="2">ATCC BAA-916 / DSM 44818 / CNB-440</strain>
    </source>
</reference>
<dbReference type="Proteomes" id="UP000000235">
    <property type="component" value="Chromosome"/>
</dbReference>
<organism evidence="1 2">
    <name type="scientific">Salinispora tropica (strain ATCC BAA-916 / DSM 44818 / JCM 13857 / NBRC 105044 / CNB-440)</name>
    <dbReference type="NCBI Taxonomy" id="369723"/>
    <lineage>
        <taxon>Bacteria</taxon>
        <taxon>Bacillati</taxon>
        <taxon>Actinomycetota</taxon>
        <taxon>Actinomycetes</taxon>
        <taxon>Micromonosporales</taxon>
        <taxon>Micromonosporaceae</taxon>
        <taxon>Salinispora</taxon>
    </lineage>
</organism>
<dbReference type="eggNOG" id="COG0457">
    <property type="taxonomic scope" value="Bacteria"/>
</dbReference>
<gene>
    <name evidence="1" type="ordered locus">Strop_2422</name>
</gene>
<dbReference type="KEGG" id="stp:Strop_2422"/>
<dbReference type="EMBL" id="CP000667">
    <property type="protein sequence ID" value="ABP54869.1"/>
    <property type="molecule type" value="Genomic_DNA"/>
</dbReference>
<dbReference type="STRING" id="369723.Strop_2422"/>
<dbReference type="AlphaFoldDB" id="A4X7L9"/>
<keyword evidence="2" id="KW-1185">Reference proteome</keyword>
<dbReference type="Gene3D" id="1.25.40.10">
    <property type="entry name" value="Tetratricopeptide repeat domain"/>
    <property type="match status" value="1"/>
</dbReference>
<proteinExistence type="predicted"/>
<dbReference type="SUPFAM" id="SSF48452">
    <property type="entry name" value="TPR-like"/>
    <property type="match status" value="1"/>
</dbReference>
<dbReference type="HOGENOM" id="CLU_029927_4_1_11"/>